<evidence type="ECO:0000256" key="8">
    <source>
        <dbReference type="ARBA" id="ARBA00022692"/>
    </source>
</evidence>
<dbReference type="GO" id="GO:0006744">
    <property type="term" value="P:ubiquinone biosynthetic process"/>
    <property type="evidence" value="ECO:0007669"/>
    <property type="project" value="UniProtKB-UniRule"/>
</dbReference>
<evidence type="ECO:0000256" key="2">
    <source>
        <dbReference type="ARBA" id="ARBA00004141"/>
    </source>
</evidence>
<feature type="transmembrane region" description="Helical" evidence="12">
    <location>
        <begin position="45"/>
        <end position="69"/>
    </location>
</feature>
<evidence type="ECO:0000256" key="4">
    <source>
        <dbReference type="ARBA" id="ARBA00022475"/>
    </source>
</evidence>
<dbReference type="Gene3D" id="1.10.357.140">
    <property type="entry name" value="UbiA prenyltransferase"/>
    <property type="match status" value="1"/>
</dbReference>
<dbReference type="AlphaFoldDB" id="A0AA37TIV8"/>
<comment type="subcellular location">
    <subcellularLocation>
        <location evidence="12">Cell inner membrane</location>
        <topology evidence="12">Multi-pass membrane protein</topology>
    </subcellularLocation>
    <subcellularLocation>
        <location evidence="2">Membrane</location>
        <topology evidence="2">Multi-pass membrane protein</topology>
    </subcellularLocation>
</comment>
<comment type="cofactor">
    <cofactor evidence="1 12">
        <name>Mg(2+)</name>
        <dbReference type="ChEBI" id="CHEBI:18420"/>
    </cofactor>
</comment>
<dbReference type="FunFam" id="1.20.120.1780:FF:000001">
    <property type="entry name" value="4-hydroxybenzoate octaprenyltransferase"/>
    <property type="match status" value="1"/>
</dbReference>
<organism evidence="14 15">
    <name type="scientific">Paraferrimonas haliotis</name>
    <dbReference type="NCBI Taxonomy" id="2013866"/>
    <lineage>
        <taxon>Bacteria</taxon>
        <taxon>Pseudomonadati</taxon>
        <taxon>Pseudomonadota</taxon>
        <taxon>Gammaproteobacteria</taxon>
        <taxon>Alteromonadales</taxon>
        <taxon>Ferrimonadaceae</taxon>
        <taxon>Paraferrimonas</taxon>
    </lineage>
</organism>
<proteinExistence type="inferred from homology"/>
<evidence type="ECO:0000256" key="11">
    <source>
        <dbReference type="ARBA" id="ARBA00023136"/>
    </source>
</evidence>
<evidence type="ECO:0000313" key="15">
    <source>
        <dbReference type="Proteomes" id="UP001157439"/>
    </source>
</evidence>
<dbReference type="Gene3D" id="1.20.120.1780">
    <property type="entry name" value="UbiA prenyltransferase"/>
    <property type="match status" value="1"/>
</dbReference>
<evidence type="ECO:0000256" key="10">
    <source>
        <dbReference type="ARBA" id="ARBA00022989"/>
    </source>
</evidence>
<keyword evidence="7 12" id="KW-0831">Ubiquinone biosynthesis</keyword>
<feature type="transmembrane region" description="Helical" evidence="12">
    <location>
        <begin position="90"/>
        <end position="110"/>
    </location>
</feature>
<dbReference type="CDD" id="cd13959">
    <property type="entry name" value="PT_UbiA_COQ2"/>
    <property type="match status" value="1"/>
</dbReference>
<name>A0AA37TIV8_9GAMM</name>
<evidence type="ECO:0000256" key="5">
    <source>
        <dbReference type="ARBA" id="ARBA00022519"/>
    </source>
</evidence>
<comment type="catalytic activity">
    <reaction evidence="12">
        <text>all-trans-octaprenyl diphosphate + 4-hydroxybenzoate = 4-hydroxy-3-(all-trans-octaprenyl)benzoate + diphosphate</text>
        <dbReference type="Rhea" id="RHEA:27782"/>
        <dbReference type="ChEBI" id="CHEBI:1617"/>
        <dbReference type="ChEBI" id="CHEBI:17879"/>
        <dbReference type="ChEBI" id="CHEBI:33019"/>
        <dbReference type="ChEBI" id="CHEBI:57711"/>
        <dbReference type="EC" id="2.5.1.39"/>
    </reaction>
</comment>
<gene>
    <name evidence="12 14" type="primary">ubiA</name>
    <name evidence="14" type="ORF">GCM10007894_02290</name>
</gene>
<protein>
    <recommendedName>
        <fullName evidence="12 13">4-hydroxybenzoate octaprenyltransferase</fullName>
        <ecNumber evidence="12 13">2.5.1.39</ecNumber>
    </recommendedName>
    <alternativeName>
        <fullName evidence="12">4-HB polyprenyltransferase</fullName>
    </alternativeName>
</protein>
<dbReference type="EMBL" id="BSPO01000001">
    <property type="protein sequence ID" value="GLS82252.1"/>
    <property type="molecule type" value="Genomic_DNA"/>
</dbReference>
<dbReference type="NCBIfam" id="TIGR01474">
    <property type="entry name" value="ubiA_proteo"/>
    <property type="match status" value="1"/>
</dbReference>
<dbReference type="Proteomes" id="UP001157439">
    <property type="component" value="Unassembled WGS sequence"/>
</dbReference>
<comment type="caution">
    <text evidence="14">The sequence shown here is derived from an EMBL/GenBank/DDBJ whole genome shotgun (WGS) entry which is preliminary data.</text>
</comment>
<evidence type="ECO:0000256" key="12">
    <source>
        <dbReference type="HAMAP-Rule" id="MF_01635"/>
    </source>
</evidence>
<dbReference type="PANTHER" id="PTHR11048">
    <property type="entry name" value="PRENYLTRANSFERASES"/>
    <property type="match status" value="1"/>
</dbReference>
<keyword evidence="5 12" id="KW-0997">Cell inner membrane</keyword>
<dbReference type="EC" id="2.5.1.39" evidence="12 13"/>
<keyword evidence="15" id="KW-1185">Reference proteome</keyword>
<keyword evidence="4 12" id="KW-1003">Cell membrane</keyword>
<evidence type="ECO:0000313" key="14">
    <source>
        <dbReference type="EMBL" id="GLS82252.1"/>
    </source>
</evidence>
<dbReference type="RefSeq" id="WP_095497806.1">
    <property type="nucleotide sequence ID" value="NZ_BSPO01000001.1"/>
</dbReference>
<dbReference type="InterPro" id="IPR006370">
    <property type="entry name" value="HB_polyprenyltransferase-like"/>
</dbReference>
<feature type="transmembrane region" description="Helical" evidence="12">
    <location>
        <begin position="269"/>
        <end position="288"/>
    </location>
</feature>
<comment type="similarity">
    <text evidence="3 12">Belongs to the UbiA prenyltransferase family.</text>
</comment>
<dbReference type="HAMAP" id="MF_01635">
    <property type="entry name" value="UbiA"/>
    <property type="match status" value="1"/>
</dbReference>
<evidence type="ECO:0000256" key="1">
    <source>
        <dbReference type="ARBA" id="ARBA00001946"/>
    </source>
</evidence>
<feature type="transmembrane region" description="Helical" evidence="12">
    <location>
        <begin position="237"/>
        <end position="257"/>
    </location>
</feature>
<dbReference type="Pfam" id="PF01040">
    <property type="entry name" value="UbiA"/>
    <property type="match status" value="1"/>
</dbReference>
<reference evidence="14 15" key="1">
    <citation type="journal article" date="2014" name="Int. J. Syst. Evol. Microbiol.">
        <title>Complete genome sequence of Corynebacterium casei LMG S-19264T (=DSM 44701T), isolated from a smear-ripened cheese.</title>
        <authorList>
            <consortium name="US DOE Joint Genome Institute (JGI-PGF)"/>
            <person name="Walter F."/>
            <person name="Albersmeier A."/>
            <person name="Kalinowski J."/>
            <person name="Ruckert C."/>
        </authorList>
    </citation>
    <scope>NUCLEOTIDE SEQUENCE [LARGE SCALE GENOMIC DNA]</scope>
    <source>
        <strain evidence="14 15">NBRC 112785</strain>
    </source>
</reference>
<keyword evidence="6 12" id="KW-0808">Transferase</keyword>
<keyword evidence="11 12" id="KW-0472">Membrane</keyword>
<feature type="transmembrane region" description="Helical" evidence="12">
    <location>
        <begin position="210"/>
        <end position="231"/>
    </location>
</feature>
<dbReference type="InterPro" id="IPR044878">
    <property type="entry name" value="UbiA_sf"/>
</dbReference>
<sequence>MLTRIKERASVYARLTRIDRPIGTLLLLWPTLTALWIAADGSPSLYVTFVFVVGVALMRATGCIINDFADRKVDAHVERTKGRPLATGEVSSDEALYLFVVMGLICFGLVLTLNSMTVYFSFIGILLTMLYPFMKRITNLPQMVLGIVWSWSIPMAYAAQVGEVNETTWWLFAANWCLTVAYDSMYAMVDREDDLKVGIKSTAILFGRFDRHWIGLFQLLCVIALMKVGIIESLGSVYWIGLLAVIATFIYQQALIFKREKADCFKAFLHNNYSGLILFAAVVGSYWFN</sequence>
<evidence type="ECO:0000256" key="9">
    <source>
        <dbReference type="ARBA" id="ARBA00022842"/>
    </source>
</evidence>
<dbReference type="InterPro" id="IPR039653">
    <property type="entry name" value="Prenyltransferase"/>
</dbReference>
<comment type="function">
    <text evidence="12">Catalyzes the prenylation of para-hydroxybenzoate (PHB) with an all-trans polyprenyl group. Mediates the second step in the final reaction sequence of ubiquinone-8 (UQ-8) biosynthesis, which is the condensation of the polyisoprenoid side chain with PHB, generating the first membrane-bound Q intermediate 3-octaprenyl-4-hydroxybenzoate.</text>
</comment>
<evidence type="ECO:0000256" key="7">
    <source>
        <dbReference type="ARBA" id="ARBA00022688"/>
    </source>
</evidence>
<comment type="pathway">
    <text evidence="12">Cofactor biosynthesis; ubiquinone biosynthesis.</text>
</comment>
<keyword evidence="8 12" id="KW-0812">Transmembrane</keyword>
<evidence type="ECO:0000256" key="6">
    <source>
        <dbReference type="ARBA" id="ARBA00022679"/>
    </source>
</evidence>
<dbReference type="PANTHER" id="PTHR11048:SF28">
    <property type="entry name" value="4-HYDROXYBENZOATE POLYPRENYLTRANSFERASE, MITOCHONDRIAL"/>
    <property type="match status" value="1"/>
</dbReference>
<keyword evidence="10 12" id="KW-1133">Transmembrane helix</keyword>
<dbReference type="GO" id="GO:0008412">
    <property type="term" value="F:4-hydroxybenzoate polyprenyltransferase activity"/>
    <property type="evidence" value="ECO:0007669"/>
    <property type="project" value="UniProtKB-UniRule"/>
</dbReference>
<feature type="transmembrane region" description="Helical" evidence="12">
    <location>
        <begin position="21"/>
        <end position="39"/>
    </location>
</feature>
<dbReference type="InterPro" id="IPR000537">
    <property type="entry name" value="UbiA_prenyltransferase"/>
</dbReference>
<accession>A0AA37TIV8</accession>
<feature type="transmembrane region" description="Helical" evidence="12">
    <location>
        <begin position="116"/>
        <end position="133"/>
    </location>
</feature>
<dbReference type="FunFam" id="1.10.357.140:FF:000002">
    <property type="entry name" value="4-hydroxybenzoate octaprenyltransferase"/>
    <property type="match status" value="1"/>
</dbReference>
<keyword evidence="9 12" id="KW-0460">Magnesium</keyword>
<evidence type="ECO:0000256" key="13">
    <source>
        <dbReference type="NCBIfam" id="TIGR01474"/>
    </source>
</evidence>
<dbReference type="GO" id="GO:0005886">
    <property type="term" value="C:plasma membrane"/>
    <property type="evidence" value="ECO:0007669"/>
    <property type="project" value="UniProtKB-SubCell"/>
</dbReference>
<evidence type="ECO:0000256" key="3">
    <source>
        <dbReference type="ARBA" id="ARBA00005985"/>
    </source>
</evidence>